<keyword evidence="6" id="KW-0418">Kinase</keyword>
<dbReference type="Pfam" id="PF00512">
    <property type="entry name" value="HisKA"/>
    <property type="match status" value="1"/>
</dbReference>
<dbReference type="SUPFAM" id="SSF55874">
    <property type="entry name" value="ATPase domain of HSP90 chaperone/DNA topoisomerase II/histidine kinase"/>
    <property type="match status" value="1"/>
</dbReference>
<dbReference type="InterPro" id="IPR004358">
    <property type="entry name" value="Sig_transdc_His_kin-like_C"/>
</dbReference>
<keyword evidence="3" id="KW-0597">Phosphoprotein</keyword>
<dbReference type="PRINTS" id="PR00344">
    <property type="entry name" value="BCTRLSENSOR"/>
</dbReference>
<comment type="catalytic activity">
    <reaction evidence="1">
        <text>ATP + protein L-histidine = ADP + protein N-phospho-L-histidine.</text>
        <dbReference type="EC" id="2.7.13.3"/>
    </reaction>
</comment>
<dbReference type="PROSITE" id="PS50112">
    <property type="entry name" value="PAS"/>
    <property type="match status" value="1"/>
</dbReference>
<dbReference type="SUPFAM" id="SSF55785">
    <property type="entry name" value="PYP-like sensor domain (PAS domain)"/>
    <property type="match status" value="3"/>
</dbReference>
<evidence type="ECO:0000256" key="5">
    <source>
        <dbReference type="ARBA" id="ARBA00022741"/>
    </source>
</evidence>
<dbReference type="GO" id="GO:0005886">
    <property type="term" value="C:plasma membrane"/>
    <property type="evidence" value="ECO:0007669"/>
    <property type="project" value="TreeGrafter"/>
</dbReference>
<dbReference type="InterPro" id="IPR003661">
    <property type="entry name" value="HisK_dim/P_dom"/>
</dbReference>
<keyword evidence="13" id="KW-1185">Reference proteome</keyword>
<dbReference type="PROSITE" id="PS50109">
    <property type="entry name" value="HIS_KIN"/>
    <property type="match status" value="1"/>
</dbReference>
<evidence type="ECO:0000256" key="2">
    <source>
        <dbReference type="ARBA" id="ARBA00012438"/>
    </source>
</evidence>
<reference evidence="12" key="1">
    <citation type="submission" date="2020-12" db="EMBL/GenBank/DDBJ databases">
        <title>Clostridium thailandense sp. nov., a novel acetogenic bacterium isolated from peat land soil in Thailand.</title>
        <authorList>
            <person name="Chaikitkaew S."/>
            <person name="Birkeland N.K."/>
        </authorList>
    </citation>
    <scope>NUCLEOTIDE SEQUENCE</scope>
    <source>
        <strain evidence="12">DSM 17425</strain>
    </source>
</reference>
<dbReference type="GO" id="GO:0000155">
    <property type="term" value="F:phosphorelay sensor kinase activity"/>
    <property type="evidence" value="ECO:0007669"/>
    <property type="project" value="InterPro"/>
</dbReference>
<dbReference type="PANTHER" id="PTHR43047">
    <property type="entry name" value="TWO-COMPONENT HISTIDINE PROTEIN KINASE"/>
    <property type="match status" value="1"/>
</dbReference>
<dbReference type="PROSITE" id="PS50113">
    <property type="entry name" value="PAC"/>
    <property type="match status" value="1"/>
</dbReference>
<dbReference type="SMART" id="SM00091">
    <property type="entry name" value="PAS"/>
    <property type="match status" value="2"/>
</dbReference>
<dbReference type="InterPro" id="IPR035965">
    <property type="entry name" value="PAS-like_dom_sf"/>
</dbReference>
<dbReference type="InterPro" id="IPR036097">
    <property type="entry name" value="HisK_dim/P_sf"/>
</dbReference>
<evidence type="ECO:0000256" key="3">
    <source>
        <dbReference type="ARBA" id="ARBA00022553"/>
    </source>
</evidence>
<gene>
    <name evidence="12" type="ORF">I6U51_24510</name>
</gene>
<keyword evidence="7" id="KW-0067">ATP-binding</keyword>
<dbReference type="InterPro" id="IPR036890">
    <property type="entry name" value="HATPase_C_sf"/>
</dbReference>
<dbReference type="Pfam" id="PF02518">
    <property type="entry name" value="HATPase_c"/>
    <property type="match status" value="1"/>
</dbReference>
<feature type="domain" description="PAS" evidence="10">
    <location>
        <begin position="168"/>
        <end position="238"/>
    </location>
</feature>
<dbReference type="FunFam" id="3.30.565.10:FF:000037">
    <property type="entry name" value="Hybrid sensor histidine kinase/response regulator"/>
    <property type="match status" value="1"/>
</dbReference>
<dbReference type="Pfam" id="PF13426">
    <property type="entry name" value="PAS_9"/>
    <property type="match status" value="2"/>
</dbReference>
<dbReference type="CDD" id="cd00082">
    <property type="entry name" value="HisKA"/>
    <property type="match status" value="1"/>
</dbReference>
<comment type="caution">
    <text evidence="12">The sequence shown here is derived from an EMBL/GenBank/DDBJ whole genome shotgun (WGS) entry which is preliminary data.</text>
</comment>
<evidence type="ECO:0000256" key="1">
    <source>
        <dbReference type="ARBA" id="ARBA00000085"/>
    </source>
</evidence>
<evidence type="ECO:0000259" key="9">
    <source>
        <dbReference type="PROSITE" id="PS50109"/>
    </source>
</evidence>
<dbReference type="Gene3D" id="1.10.287.130">
    <property type="match status" value="1"/>
</dbReference>
<dbReference type="AlphaFoldDB" id="A0A934HX29"/>
<dbReference type="InterPro" id="IPR003594">
    <property type="entry name" value="HATPase_dom"/>
</dbReference>
<dbReference type="Gene3D" id="3.30.565.10">
    <property type="entry name" value="Histidine kinase-like ATPase, C-terminal domain"/>
    <property type="match status" value="1"/>
</dbReference>
<dbReference type="RefSeq" id="WP_211145160.1">
    <property type="nucleotide sequence ID" value="NZ_JAEEGB010000066.1"/>
</dbReference>
<evidence type="ECO:0000259" key="10">
    <source>
        <dbReference type="PROSITE" id="PS50112"/>
    </source>
</evidence>
<evidence type="ECO:0000256" key="4">
    <source>
        <dbReference type="ARBA" id="ARBA00022679"/>
    </source>
</evidence>
<dbReference type="Proteomes" id="UP000622687">
    <property type="component" value="Unassembled WGS sequence"/>
</dbReference>
<sequence length="563" mass="64373">MEKQNFLNLLSDSIFIFYNNKILFANDEALCLIGYKSMYDIIGKSIINGLSPHQDCINTIEKMIRKVENNEVVSKVVQKLIRKDGTALSVEISGTPYIYEEKHVIMFIVRNISENIPLVEHRGKRLDKKDVFTEAMSTPFVYNGTESILTVAHDITKRKMTEEALKESEERYVKLVELSPDAIFITNRDKFAFVNNTGAALLGASSTKELIGQDFLRFYHSDCYDKIKERSNNLYTKEKNLPLVEAKMIKLDGTVIDVEISSTDLNYNGERTILNITRDITERKKADENKRQLEEAIQFDKLKTEFFSNISHELKTPLNIILASIQLINAIHRDIEKCQIYDRSNKYIGTMKQNCFRLLRLINNLIDITKLDAGFLNMKFGNYNIISVVEDITLSILEYTQSKGITLLFDTDVEEKITAFDLDKIERVMLNLLSNAIKFTDENGNIYVNIYDKDDRIIILIRDTGIGIPENMIDKIFDRFRQVESSLTLNQGGSGIGLSLVKSIVEAHGGTITAKSKYGVGSEFTIELPIRLVNQDSDVKQESIPFERQKVEKISIEFSDIYS</sequence>
<dbReference type="SMART" id="SM00387">
    <property type="entry name" value="HATPase_c"/>
    <property type="match status" value="1"/>
</dbReference>
<dbReference type="EMBL" id="JAEEGB010000066">
    <property type="protein sequence ID" value="MBI6875825.1"/>
    <property type="molecule type" value="Genomic_DNA"/>
</dbReference>
<evidence type="ECO:0000256" key="8">
    <source>
        <dbReference type="ARBA" id="ARBA00023012"/>
    </source>
</evidence>
<dbReference type="GO" id="GO:0005524">
    <property type="term" value="F:ATP binding"/>
    <property type="evidence" value="ECO:0007669"/>
    <property type="project" value="UniProtKB-KW"/>
</dbReference>
<dbReference type="EC" id="2.7.13.3" evidence="2"/>
<evidence type="ECO:0000256" key="6">
    <source>
        <dbReference type="ARBA" id="ARBA00022777"/>
    </source>
</evidence>
<dbReference type="Gene3D" id="3.30.450.20">
    <property type="entry name" value="PAS domain"/>
    <property type="match status" value="3"/>
</dbReference>
<name>A0A934HX29_9CLOT</name>
<keyword evidence="5" id="KW-0547">Nucleotide-binding</keyword>
<dbReference type="PANTHER" id="PTHR43047:SF72">
    <property type="entry name" value="OSMOSENSING HISTIDINE PROTEIN KINASE SLN1"/>
    <property type="match status" value="1"/>
</dbReference>
<dbReference type="NCBIfam" id="TIGR00229">
    <property type="entry name" value="sensory_box"/>
    <property type="match status" value="2"/>
</dbReference>
<dbReference type="GO" id="GO:0009927">
    <property type="term" value="F:histidine phosphotransfer kinase activity"/>
    <property type="evidence" value="ECO:0007669"/>
    <property type="project" value="TreeGrafter"/>
</dbReference>
<protein>
    <recommendedName>
        <fullName evidence="2">histidine kinase</fullName>
        <ecNumber evidence="2">2.7.13.3</ecNumber>
    </recommendedName>
</protein>
<feature type="domain" description="Histidine kinase" evidence="9">
    <location>
        <begin position="309"/>
        <end position="532"/>
    </location>
</feature>
<evidence type="ECO:0000313" key="13">
    <source>
        <dbReference type="Proteomes" id="UP000622687"/>
    </source>
</evidence>
<organism evidence="12 13">
    <name type="scientific">Clostridium aciditolerans</name>
    <dbReference type="NCBI Taxonomy" id="339861"/>
    <lineage>
        <taxon>Bacteria</taxon>
        <taxon>Bacillati</taxon>
        <taxon>Bacillota</taxon>
        <taxon>Clostridia</taxon>
        <taxon>Eubacteriales</taxon>
        <taxon>Clostridiaceae</taxon>
        <taxon>Clostridium</taxon>
    </lineage>
</organism>
<evidence type="ECO:0000313" key="12">
    <source>
        <dbReference type="EMBL" id="MBI6875825.1"/>
    </source>
</evidence>
<keyword evidence="8" id="KW-0902">Two-component regulatory system</keyword>
<evidence type="ECO:0000256" key="7">
    <source>
        <dbReference type="ARBA" id="ARBA00022840"/>
    </source>
</evidence>
<dbReference type="CDD" id="cd00130">
    <property type="entry name" value="PAS"/>
    <property type="match status" value="2"/>
</dbReference>
<keyword evidence="4" id="KW-0808">Transferase</keyword>
<proteinExistence type="predicted"/>
<dbReference type="InterPro" id="IPR005467">
    <property type="entry name" value="His_kinase_dom"/>
</dbReference>
<accession>A0A934HX29</accession>
<dbReference type="SMART" id="SM00388">
    <property type="entry name" value="HisKA"/>
    <property type="match status" value="1"/>
</dbReference>
<dbReference type="CDD" id="cd16922">
    <property type="entry name" value="HATPase_EvgS-ArcB-TorS-like"/>
    <property type="match status" value="1"/>
</dbReference>
<dbReference type="InterPro" id="IPR000014">
    <property type="entry name" value="PAS"/>
</dbReference>
<feature type="domain" description="PAC" evidence="11">
    <location>
        <begin position="242"/>
        <end position="292"/>
    </location>
</feature>
<evidence type="ECO:0000259" key="11">
    <source>
        <dbReference type="PROSITE" id="PS50113"/>
    </source>
</evidence>
<dbReference type="SUPFAM" id="SSF47384">
    <property type="entry name" value="Homodimeric domain of signal transducing histidine kinase"/>
    <property type="match status" value="1"/>
</dbReference>
<dbReference type="InterPro" id="IPR000700">
    <property type="entry name" value="PAS-assoc_C"/>
</dbReference>